<feature type="transmembrane region" description="Helical" evidence="8">
    <location>
        <begin position="334"/>
        <end position="353"/>
    </location>
</feature>
<keyword evidence="4 8" id="KW-0812">Transmembrane</keyword>
<dbReference type="AlphaFoldDB" id="A0A0C3CCT5"/>
<comment type="similarity">
    <text evidence="2 7">Belongs to the major facilitator superfamily. Sugar transporter (TC 2.A.1.1) family.</text>
</comment>
<evidence type="ECO:0000256" key="7">
    <source>
        <dbReference type="RuleBase" id="RU003346"/>
    </source>
</evidence>
<feature type="transmembrane region" description="Helical" evidence="8">
    <location>
        <begin position="214"/>
        <end position="231"/>
    </location>
</feature>
<dbReference type="HOGENOM" id="CLU_001265_11_5_1"/>
<feature type="transmembrane region" description="Helical" evidence="8">
    <location>
        <begin position="296"/>
        <end position="314"/>
    </location>
</feature>
<feature type="transmembrane region" description="Helical" evidence="8">
    <location>
        <begin position="426"/>
        <end position="448"/>
    </location>
</feature>
<keyword evidence="6 8" id="KW-0472">Membrane</keyword>
<proteinExistence type="inferred from homology"/>
<name>A0A0C3CCT5_OIDMZ</name>
<keyword evidence="11" id="KW-1185">Reference proteome</keyword>
<dbReference type="InterPro" id="IPR003663">
    <property type="entry name" value="Sugar/inositol_transpt"/>
</dbReference>
<dbReference type="GO" id="GO:0016020">
    <property type="term" value="C:membrane"/>
    <property type="evidence" value="ECO:0007669"/>
    <property type="project" value="UniProtKB-SubCell"/>
</dbReference>
<evidence type="ECO:0000256" key="1">
    <source>
        <dbReference type="ARBA" id="ARBA00004141"/>
    </source>
</evidence>
<keyword evidence="3 7" id="KW-0813">Transport</keyword>
<reference evidence="10 11" key="1">
    <citation type="submission" date="2014-04" db="EMBL/GenBank/DDBJ databases">
        <authorList>
            <consortium name="DOE Joint Genome Institute"/>
            <person name="Kuo A."/>
            <person name="Martino E."/>
            <person name="Perotto S."/>
            <person name="Kohler A."/>
            <person name="Nagy L.G."/>
            <person name="Floudas D."/>
            <person name="Copeland A."/>
            <person name="Barry K.W."/>
            <person name="Cichocki N."/>
            <person name="Veneault-Fourrey C."/>
            <person name="LaButti K."/>
            <person name="Lindquist E.A."/>
            <person name="Lipzen A."/>
            <person name="Lundell T."/>
            <person name="Morin E."/>
            <person name="Murat C."/>
            <person name="Sun H."/>
            <person name="Tunlid A."/>
            <person name="Henrissat B."/>
            <person name="Grigoriev I.V."/>
            <person name="Hibbett D.S."/>
            <person name="Martin F."/>
            <person name="Nordberg H.P."/>
            <person name="Cantor M.N."/>
            <person name="Hua S.X."/>
        </authorList>
    </citation>
    <scope>NUCLEOTIDE SEQUENCE [LARGE SCALE GENOMIC DNA]</scope>
    <source>
        <strain evidence="10 11">Zn</strain>
    </source>
</reference>
<comment type="subcellular location">
    <subcellularLocation>
        <location evidence="1">Membrane</location>
        <topology evidence="1">Multi-pass membrane protein</topology>
    </subcellularLocation>
</comment>
<protein>
    <recommendedName>
        <fullName evidence="9">Major facilitator superfamily (MFS) profile domain-containing protein</fullName>
    </recommendedName>
</protein>
<evidence type="ECO:0000256" key="3">
    <source>
        <dbReference type="ARBA" id="ARBA00022448"/>
    </source>
</evidence>
<dbReference type="PROSITE" id="PS00217">
    <property type="entry name" value="SUGAR_TRANSPORT_2"/>
    <property type="match status" value="1"/>
</dbReference>
<evidence type="ECO:0000256" key="8">
    <source>
        <dbReference type="SAM" id="Phobius"/>
    </source>
</evidence>
<evidence type="ECO:0000256" key="6">
    <source>
        <dbReference type="ARBA" id="ARBA00023136"/>
    </source>
</evidence>
<dbReference type="SUPFAM" id="SSF103473">
    <property type="entry name" value="MFS general substrate transporter"/>
    <property type="match status" value="1"/>
</dbReference>
<dbReference type="InterPro" id="IPR005828">
    <property type="entry name" value="MFS_sugar_transport-like"/>
</dbReference>
<feature type="transmembrane region" description="Helical" evidence="8">
    <location>
        <begin position="121"/>
        <end position="138"/>
    </location>
</feature>
<dbReference type="PROSITE" id="PS50850">
    <property type="entry name" value="MFS"/>
    <property type="match status" value="1"/>
</dbReference>
<evidence type="ECO:0000256" key="4">
    <source>
        <dbReference type="ARBA" id="ARBA00022692"/>
    </source>
</evidence>
<feature type="transmembrane region" description="Helical" evidence="8">
    <location>
        <begin position="42"/>
        <end position="58"/>
    </location>
</feature>
<evidence type="ECO:0000256" key="5">
    <source>
        <dbReference type="ARBA" id="ARBA00022989"/>
    </source>
</evidence>
<dbReference type="PANTHER" id="PTHR48022">
    <property type="entry name" value="PLASTIDIC GLUCOSE TRANSPORTER 4"/>
    <property type="match status" value="1"/>
</dbReference>
<feature type="transmembrane region" description="Helical" evidence="8">
    <location>
        <begin position="460"/>
        <end position="479"/>
    </location>
</feature>
<dbReference type="InterPro" id="IPR050360">
    <property type="entry name" value="MFS_Sugar_Transporters"/>
</dbReference>
<feature type="transmembrane region" description="Helical" evidence="8">
    <location>
        <begin position="365"/>
        <end position="383"/>
    </location>
</feature>
<evidence type="ECO:0000259" key="9">
    <source>
        <dbReference type="PROSITE" id="PS50850"/>
    </source>
</evidence>
<dbReference type="Pfam" id="PF00083">
    <property type="entry name" value="Sugar_tr"/>
    <property type="match status" value="1"/>
</dbReference>
<feature type="domain" description="Major facilitator superfamily (MFS) profile" evidence="9">
    <location>
        <begin position="45"/>
        <end position="483"/>
    </location>
</feature>
<feature type="transmembrane region" description="Helical" evidence="8">
    <location>
        <begin position="389"/>
        <end position="414"/>
    </location>
</feature>
<evidence type="ECO:0000313" key="11">
    <source>
        <dbReference type="Proteomes" id="UP000054321"/>
    </source>
</evidence>
<dbReference type="Proteomes" id="UP000054321">
    <property type="component" value="Unassembled WGS sequence"/>
</dbReference>
<keyword evidence="5 8" id="KW-1133">Transmembrane helix</keyword>
<feature type="transmembrane region" description="Helical" evidence="8">
    <location>
        <begin position="144"/>
        <end position="166"/>
    </location>
</feature>
<dbReference type="InParanoid" id="A0A0C3CCT5"/>
<sequence length="519" mass="56902">MEDKYQNNIGASVELHENATTQDNLREHNASLGSVMLGHKKIVWWTFFFAMSAVAWGFDAQVNGAMLSVPQFRADFGEVYGDQHVIPAAWLSAFNLASSATQFFGGFICSYISDRFGRRQAMGVGIIFCIGGVAGEMSSTSRPAFLVSKLVLGIALGHFLTIGPMYCSELSPVILRGVTTAGVNLGIACGQLLSNAFVKAFGSRTDHWAYRAPFAFQLFFVLVLSVGLPFAPESPWYLVRQDRLDEARKVLTSLYSSEEEVDIKLAAIQETIREDRLADQSRYIDCFRGTDRTRTLISVGAFACQHFTGIIFVLGYSTYFFELAGLPTAESFDLGVGVTACGVTGNILSWFVVNSYGRRKVFVQGMIFLTMLLFLIGIMDVVPTSGAKWVQSACTVIYAFVYFMTIGAMAFVLQGETSSPALRAKTSALCTATQAVFGIVMNVAIPYMVNPNEADLKGKVGFVFGGLSLIATIGSYFYVPELKGRTFDEINRMFIARVPPRKMGSYVIEPRETEKGVAE</sequence>
<evidence type="ECO:0000313" key="10">
    <source>
        <dbReference type="EMBL" id="KIM96738.1"/>
    </source>
</evidence>
<dbReference type="GO" id="GO:0005351">
    <property type="term" value="F:carbohydrate:proton symporter activity"/>
    <property type="evidence" value="ECO:0007669"/>
    <property type="project" value="TreeGrafter"/>
</dbReference>
<dbReference type="EMBL" id="KN832883">
    <property type="protein sequence ID" value="KIM96738.1"/>
    <property type="molecule type" value="Genomic_DNA"/>
</dbReference>
<dbReference type="OrthoDB" id="6612291at2759"/>
<dbReference type="InterPro" id="IPR005829">
    <property type="entry name" value="Sugar_transporter_CS"/>
</dbReference>
<feature type="transmembrane region" description="Helical" evidence="8">
    <location>
        <begin position="173"/>
        <end position="194"/>
    </location>
</feature>
<dbReference type="InterPro" id="IPR036259">
    <property type="entry name" value="MFS_trans_sf"/>
</dbReference>
<organism evidence="10 11">
    <name type="scientific">Oidiodendron maius (strain Zn)</name>
    <dbReference type="NCBI Taxonomy" id="913774"/>
    <lineage>
        <taxon>Eukaryota</taxon>
        <taxon>Fungi</taxon>
        <taxon>Dikarya</taxon>
        <taxon>Ascomycota</taxon>
        <taxon>Pezizomycotina</taxon>
        <taxon>Leotiomycetes</taxon>
        <taxon>Leotiomycetes incertae sedis</taxon>
        <taxon>Myxotrichaceae</taxon>
        <taxon>Oidiodendron</taxon>
    </lineage>
</organism>
<feature type="transmembrane region" description="Helical" evidence="8">
    <location>
        <begin position="88"/>
        <end position="109"/>
    </location>
</feature>
<dbReference type="NCBIfam" id="TIGR00879">
    <property type="entry name" value="SP"/>
    <property type="match status" value="1"/>
</dbReference>
<accession>A0A0C3CCT5</accession>
<dbReference type="InterPro" id="IPR020846">
    <property type="entry name" value="MFS_dom"/>
</dbReference>
<gene>
    <name evidence="10" type="ORF">OIDMADRAFT_58306</name>
</gene>
<dbReference type="Gene3D" id="1.20.1250.20">
    <property type="entry name" value="MFS general substrate transporter like domains"/>
    <property type="match status" value="1"/>
</dbReference>
<evidence type="ECO:0000256" key="2">
    <source>
        <dbReference type="ARBA" id="ARBA00010992"/>
    </source>
</evidence>
<reference evidence="11" key="2">
    <citation type="submission" date="2015-01" db="EMBL/GenBank/DDBJ databases">
        <title>Evolutionary Origins and Diversification of the Mycorrhizal Mutualists.</title>
        <authorList>
            <consortium name="DOE Joint Genome Institute"/>
            <consortium name="Mycorrhizal Genomics Consortium"/>
            <person name="Kohler A."/>
            <person name="Kuo A."/>
            <person name="Nagy L.G."/>
            <person name="Floudas D."/>
            <person name="Copeland A."/>
            <person name="Barry K.W."/>
            <person name="Cichocki N."/>
            <person name="Veneault-Fourrey C."/>
            <person name="LaButti K."/>
            <person name="Lindquist E.A."/>
            <person name="Lipzen A."/>
            <person name="Lundell T."/>
            <person name="Morin E."/>
            <person name="Murat C."/>
            <person name="Riley R."/>
            <person name="Ohm R."/>
            <person name="Sun H."/>
            <person name="Tunlid A."/>
            <person name="Henrissat B."/>
            <person name="Grigoriev I.V."/>
            <person name="Hibbett D.S."/>
            <person name="Martin F."/>
        </authorList>
    </citation>
    <scope>NUCLEOTIDE SEQUENCE [LARGE SCALE GENOMIC DNA]</scope>
    <source>
        <strain evidence="11">Zn</strain>
    </source>
</reference>
<dbReference type="FunFam" id="1.20.1250.20:FF:000078">
    <property type="entry name" value="MFS maltose transporter, putative"/>
    <property type="match status" value="1"/>
</dbReference>
<dbReference type="PANTHER" id="PTHR48022:SF51">
    <property type="entry name" value="ALPHA-GLUCOSIDE TRANSPORTER, PUTATIVE (AFU_ORTHOLOGUE AFUA_6G11920)-RELATED"/>
    <property type="match status" value="1"/>
</dbReference>